<accession>S4YD39</accession>
<sequence length="117" mass="12944">MWAFMRARGAPVRGTRAAVRRSTMEEAIGWTSSIILVLTVGKQVHKQWKSKTSEGVSKWLFLGQLAASVGFVVYSWLVENWVFVATNLLMVANALAGALIVYLQRRRGAPPPADEGR</sequence>
<keyword evidence="1" id="KW-0812">Transmembrane</keyword>
<gene>
    <name evidence="2" type="ORF">SCE1572_43340</name>
</gene>
<dbReference type="Gene3D" id="1.20.1280.290">
    <property type="match status" value="1"/>
</dbReference>
<dbReference type="AlphaFoldDB" id="S4YD39"/>
<name>S4YD39_SORCE</name>
<dbReference type="KEGG" id="scu:SCE1572_43340"/>
<reference evidence="2 3" key="1">
    <citation type="journal article" date="2013" name="Sci. Rep.">
        <title>Extraordinary expansion of a Sorangium cellulosum genome from an alkaline milieu.</title>
        <authorList>
            <person name="Han K."/>
            <person name="Li Z.F."/>
            <person name="Peng R."/>
            <person name="Zhu L.P."/>
            <person name="Zhou T."/>
            <person name="Wang L.G."/>
            <person name="Li S.G."/>
            <person name="Zhang X.B."/>
            <person name="Hu W."/>
            <person name="Wu Z.H."/>
            <person name="Qin N."/>
            <person name="Li Y.Z."/>
        </authorList>
    </citation>
    <scope>NUCLEOTIDE SEQUENCE [LARGE SCALE GENOMIC DNA]</scope>
    <source>
        <strain evidence="2 3">So0157-2</strain>
    </source>
</reference>
<feature type="transmembrane region" description="Helical" evidence="1">
    <location>
        <begin position="59"/>
        <end position="77"/>
    </location>
</feature>
<protein>
    <submittedName>
        <fullName evidence="2">Uncharacterized protein</fullName>
    </submittedName>
</protein>
<feature type="transmembrane region" description="Helical" evidence="1">
    <location>
        <begin position="83"/>
        <end position="103"/>
    </location>
</feature>
<proteinExistence type="predicted"/>
<dbReference type="EMBL" id="CP003969">
    <property type="protein sequence ID" value="AGP40728.1"/>
    <property type="molecule type" value="Genomic_DNA"/>
</dbReference>
<evidence type="ECO:0000313" key="2">
    <source>
        <dbReference type="EMBL" id="AGP40728.1"/>
    </source>
</evidence>
<dbReference type="PATRIC" id="fig|1254432.3.peg.9802"/>
<evidence type="ECO:0000313" key="3">
    <source>
        <dbReference type="Proteomes" id="UP000014803"/>
    </source>
</evidence>
<evidence type="ECO:0000256" key="1">
    <source>
        <dbReference type="SAM" id="Phobius"/>
    </source>
</evidence>
<dbReference type="eggNOG" id="COG4095">
    <property type="taxonomic scope" value="Bacteria"/>
</dbReference>
<keyword evidence="1" id="KW-1133">Transmembrane helix</keyword>
<dbReference type="Proteomes" id="UP000014803">
    <property type="component" value="Chromosome"/>
</dbReference>
<keyword evidence="1" id="KW-0472">Membrane</keyword>
<organism evidence="2 3">
    <name type="scientific">Sorangium cellulosum So0157-2</name>
    <dbReference type="NCBI Taxonomy" id="1254432"/>
    <lineage>
        <taxon>Bacteria</taxon>
        <taxon>Pseudomonadati</taxon>
        <taxon>Myxococcota</taxon>
        <taxon>Polyangia</taxon>
        <taxon>Polyangiales</taxon>
        <taxon>Polyangiaceae</taxon>
        <taxon>Sorangium</taxon>
    </lineage>
</organism>
<dbReference type="HOGENOM" id="CLU_162754_0_0_7"/>